<dbReference type="OrthoDB" id="4321958at2759"/>
<feature type="signal peptide" evidence="1">
    <location>
        <begin position="1"/>
        <end position="19"/>
    </location>
</feature>
<dbReference type="EMBL" id="LNIX01000004">
    <property type="protein sequence ID" value="OXA56482.1"/>
    <property type="molecule type" value="Genomic_DNA"/>
</dbReference>
<sequence>MKSLLTLAVVGTLMGLCHGWGGLFNRFSPELLSNLGGYSGFGNYKLQPLITKIEKGELEEVMNEGEASTPQVCYGKQCTANEHCCPGHACVDVDGVLGTCLPTFGAKQGEMCERDGDCESGLICAGSDIKTCVPVVESKKQYGEDCIMSSDCDITKGLCCQVQRRHRQAPRKACSYFKDPLICVGPVAIDQIRERVEHTAGEKRITAKANAFHHLR</sequence>
<keyword evidence="1" id="KW-0732">Signal</keyword>
<evidence type="ECO:0000313" key="3">
    <source>
        <dbReference type="Proteomes" id="UP000198287"/>
    </source>
</evidence>
<dbReference type="OMA" id="LCRRDND"/>
<accession>A0A226EG08</accession>
<dbReference type="AlphaFoldDB" id="A0A226EG08"/>
<organism evidence="2 3">
    <name type="scientific">Folsomia candida</name>
    <name type="common">Springtail</name>
    <dbReference type="NCBI Taxonomy" id="158441"/>
    <lineage>
        <taxon>Eukaryota</taxon>
        <taxon>Metazoa</taxon>
        <taxon>Ecdysozoa</taxon>
        <taxon>Arthropoda</taxon>
        <taxon>Hexapoda</taxon>
        <taxon>Collembola</taxon>
        <taxon>Entomobryomorpha</taxon>
        <taxon>Isotomoidea</taxon>
        <taxon>Isotomidae</taxon>
        <taxon>Proisotominae</taxon>
        <taxon>Folsomia</taxon>
    </lineage>
</organism>
<evidence type="ECO:0000256" key="1">
    <source>
        <dbReference type="SAM" id="SignalP"/>
    </source>
</evidence>
<keyword evidence="3" id="KW-1185">Reference proteome</keyword>
<feature type="chain" id="PRO_5013144262" evidence="1">
    <location>
        <begin position="20"/>
        <end position="216"/>
    </location>
</feature>
<proteinExistence type="predicted"/>
<dbReference type="Proteomes" id="UP000198287">
    <property type="component" value="Unassembled WGS sequence"/>
</dbReference>
<gene>
    <name evidence="2" type="ORF">Fcan01_09990</name>
</gene>
<reference evidence="2 3" key="1">
    <citation type="submission" date="2015-12" db="EMBL/GenBank/DDBJ databases">
        <title>The genome of Folsomia candida.</title>
        <authorList>
            <person name="Faddeeva A."/>
            <person name="Derks M.F."/>
            <person name="Anvar Y."/>
            <person name="Smit S."/>
            <person name="Van Straalen N."/>
            <person name="Roelofs D."/>
        </authorList>
    </citation>
    <scope>NUCLEOTIDE SEQUENCE [LARGE SCALE GENOMIC DNA]</scope>
    <source>
        <strain evidence="2 3">VU population</strain>
        <tissue evidence="2">Whole body</tissue>
    </source>
</reference>
<name>A0A226EG08_FOLCA</name>
<comment type="caution">
    <text evidence="2">The sequence shown here is derived from an EMBL/GenBank/DDBJ whole genome shotgun (WGS) entry which is preliminary data.</text>
</comment>
<evidence type="ECO:0000313" key="2">
    <source>
        <dbReference type="EMBL" id="OXA56482.1"/>
    </source>
</evidence>
<protein>
    <submittedName>
        <fullName evidence="2">Prohormone-3</fullName>
    </submittedName>
</protein>